<comment type="similarity">
    <text evidence="1">Belongs to the type-I restriction system S methylase family.</text>
</comment>
<dbReference type="RefSeq" id="WP_105909650.1">
    <property type="nucleotide sequence ID" value="NZ_NXGJ01000013.1"/>
</dbReference>
<gene>
    <name evidence="6" type="ORF">CJ669_09060</name>
</gene>
<dbReference type="InterPro" id="IPR044946">
    <property type="entry name" value="Restrct_endonuc_typeI_TRD_sf"/>
</dbReference>
<dbReference type="GO" id="GO:0003677">
    <property type="term" value="F:DNA binding"/>
    <property type="evidence" value="ECO:0007669"/>
    <property type="project" value="UniProtKB-KW"/>
</dbReference>
<evidence type="ECO:0000256" key="3">
    <source>
        <dbReference type="ARBA" id="ARBA00023125"/>
    </source>
</evidence>
<accession>A0A2S9SKN6</accession>
<evidence type="ECO:0000313" key="6">
    <source>
        <dbReference type="EMBL" id="PRM87133.1"/>
    </source>
</evidence>
<dbReference type="PANTHER" id="PTHR30408:SF12">
    <property type="entry name" value="TYPE I RESTRICTION ENZYME MJAVIII SPECIFICITY SUBUNIT"/>
    <property type="match status" value="1"/>
</dbReference>
<feature type="domain" description="Type I restriction modification DNA specificity" evidence="5">
    <location>
        <begin position="174"/>
        <end position="361"/>
    </location>
</feature>
<dbReference type="InterPro" id="IPR000055">
    <property type="entry name" value="Restrct_endonuc_typeI_TRD"/>
</dbReference>
<dbReference type="InterPro" id="IPR052021">
    <property type="entry name" value="Type-I_RS_S_subunit"/>
</dbReference>
<name>A0A2S9SKN6_9BACT</name>
<evidence type="ECO:0000256" key="2">
    <source>
        <dbReference type="ARBA" id="ARBA00022747"/>
    </source>
</evidence>
<dbReference type="Gene3D" id="3.90.220.20">
    <property type="entry name" value="DNA methylase specificity domains"/>
    <property type="match status" value="2"/>
</dbReference>
<keyword evidence="4" id="KW-0175">Coiled coil</keyword>
<keyword evidence="2" id="KW-0680">Restriction system</keyword>
<sequence length="373" mass="42683">MGKKVKLLSICKPKQYKTISKNELIDDGKYLVYGANGVIGKSNKYTHENPTLMVTCRGATCGSLNISKPFSYINGNAMAFDSIDKNFDLMYLYYYLSSRGFNDAISGTAQPQITRENLKNIDVLELSLDQQKQIAKTLDKAQELIDLRKESIAKLDELAKSIFIDMFGNPVSNPKGWNIEKLENLVEKEKNSLKTGPFGSSLKKEFYVQKGYKIYGQEQVIADDFEYGDYYIDEKRFLTLKNYAIKTNDVLISLVGSFGKIAIVPEVFQEGIINPRLMKISFNCKVYNPVFFKYLFYSDSFKQQVQNHSHGGTMGILNLTILKNLNYINPKIELQNKFAKTIEKIEEQKSLYKQELEKLEENFQALLQQSFGE</sequence>
<dbReference type="Pfam" id="PF01420">
    <property type="entry name" value="Methylase_S"/>
    <property type="match status" value="2"/>
</dbReference>
<dbReference type="Proteomes" id="UP000239065">
    <property type="component" value="Unassembled WGS sequence"/>
</dbReference>
<proteinExistence type="inferred from homology"/>
<comment type="caution">
    <text evidence="6">The sequence shown here is derived from an EMBL/GenBank/DDBJ whole genome shotgun (WGS) entry which is preliminary data.</text>
</comment>
<reference evidence="6 7" key="1">
    <citation type="submission" date="2017-09" db="EMBL/GenBank/DDBJ databases">
        <title>Reassesment of A. cryaerophilus.</title>
        <authorList>
            <person name="Perez-Cataluna A."/>
            <person name="Collado L."/>
            <person name="Salgado O."/>
            <person name="Lefinanco V."/>
            <person name="Figueras M.J."/>
        </authorList>
    </citation>
    <scope>NUCLEOTIDE SEQUENCE [LARGE SCALE GENOMIC DNA]</scope>
    <source>
        <strain evidence="6 7">LMG 9861</strain>
    </source>
</reference>
<dbReference type="CDD" id="cd17266">
    <property type="entry name" value="RMtype1_S_Sau1132ORF3780P-TRD2-CR2_like"/>
    <property type="match status" value="1"/>
</dbReference>
<dbReference type="EMBL" id="NXGJ01000013">
    <property type="protein sequence ID" value="PRM87133.1"/>
    <property type="molecule type" value="Genomic_DNA"/>
</dbReference>
<keyword evidence="3" id="KW-0238">DNA-binding</keyword>
<evidence type="ECO:0000256" key="4">
    <source>
        <dbReference type="SAM" id="Coils"/>
    </source>
</evidence>
<dbReference type="SUPFAM" id="SSF116734">
    <property type="entry name" value="DNA methylase specificity domain"/>
    <property type="match status" value="2"/>
</dbReference>
<feature type="domain" description="Type I restriction modification DNA specificity" evidence="5">
    <location>
        <begin position="4"/>
        <end position="155"/>
    </location>
</feature>
<evidence type="ECO:0000313" key="7">
    <source>
        <dbReference type="Proteomes" id="UP000239065"/>
    </source>
</evidence>
<evidence type="ECO:0000256" key="1">
    <source>
        <dbReference type="ARBA" id="ARBA00010923"/>
    </source>
</evidence>
<protein>
    <recommendedName>
        <fullName evidence="5">Type I restriction modification DNA specificity domain-containing protein</fullName>
    </recommendedName>
</protein>
<dbReference type="GO" id="GO:0009307">
    <property type="term" value="P:DNA restriction-modification system"/>
    <property type="evidence" value="ECO:0007669"/>
    <property type="project" value="UniProtKB-KW"/>
</dbReference>
<dbReference type="AlphaFoldDB" id="A0A2S9SKN6"/>
<dbReference type="PANTHER" id="PTHR30408">
    <property type="entry name" value="TYPE-1 RESTRICTION ENZYME ECOKI SPECIFICITY PROTEIN"/>
    <property type="match status" value="1"/>
</dbReference>
<feature type="coiled-coil region" evidence="4">
    <location>
        <begin position="342"/>
        <end position="369"/>
    </location>
</feature>
<organism evidence="6 7">
    <name type="scientific">Aliarcobacter cryaerophilus</name>
    <dbReference type="NCBI Taxonomy" id="28198"/>
    <lineage>
        <taxon>Bacteria</taxon>
        <taxon>Pseudomonadati</taxon>
        <taxon>Campylobacterota</taxon>
        <taxon>Epsilonproteobacteria</taxon>
        <taxon>Campylobacterales</taxon>
        <taxon>Arcobacteraceae</taxon>
        <taxon>Aliarcobacter</taxon>
    </lineage>
</organism>
<evidence type="ECO:0000259" key="5">
    <source>
        <dbReference type="Pfam" id="PF01420"/>
    </source>
</evidence>